<name>A0ABN1LTP6_9CLOT</name>
<dbReference type="Proteomes" id="UP001501764">
    <property type="component" value="Unassembled WGS sequence"/>
</dbReference>
<dbReference type="InterPro" id="IPR011335">
    <property type="entry name" value="Restrct_endonuc-II-like"/>
</dbReference>
<evidence type="ECO:0000256" key="5">
    <source>
        <dbReference type="ARBA" id="ARBA00022840"/>
    </source>
</evidence>
<reference evidence="9 10" key="1">
    <citation type="journal article" date="2019" name="Int. J. Syst. Evol. Microbiol.">
        <title>The Global Catalogue of Microorganisms (GCM) 10K type strain sequencing project: providing services to taxonomists for standard genome sequencing and annotation.</title>
        <authorList>
            <consortium name="The Broad Institute Genomics Platform"/>
            <consortium name="The Broad Institute Genome Sequencing Center for Infectious Disease"/>
            <person name="Wu L."/>
            <person name="Ma J."/>
        </authorList>
    </citation>
    <scope>NUCLEOTIDE SEQUENCE [LARGE SCALE GENOMIC DNA]</scope>
    <source>
        <strain evidence="9 10">JCM 6485</strain>
    </source>
</reference>
<sequence>MRKKLIISSSSINTFYKNKSTYINKYLNKSSSNNTPKSKSLIFGTSIHSTLNDFNLLPLKKQTKNSLQKLLNKNWITEGYNSNEEMLSEFVRARNMLDNYFDERKDIGKLLLSEQMIFYNVNSNLSICGKIDKVFINSDGKIELLDYKTGLHTNLMIDPTTDIQLPLYIILLKHKLNIIPNVISYYYLSTNNKISLNISNDIINDSLERLKSIINDMNTQIKL</sequence>
<evidence type="ECO:0000256" key="6">
    <source>
        <dbReference type="ARBA" id="ARBA00023125"/>
    </source>
</evidence>
<comment type="caution">
    <text evidence="9">The sequence shown here is derived from an EMBL/GenBank/DDBJ whole genome shotgun (WGS) entry which is preliminary data.</text>
</comment>
<feature type="domain" description="PD-(D/E)XK endonuclease-like" evidence="8">
    <location>
        <begin position="7"/>
        <end position="188"/>
    </location>
</feature>
<evidence type="ECO:0000256" key="2">
    <source>
        <dbReference type="ARBA" id="ARBA00022763"/>
    </source>
</evidence>
<keyword evidence="10" id="KW-1185">Reference proteome</keyword>
<gene>
    <name evidence="9" type="ORF">GCM10008916_24630</name>
</gene>
<keyword evidence="2" id="KW-0227">DNA damage</keyword>
<evidence type="ECO:0000256" key="3">
    <source>
        <dbReference type="ARBA" id="ARBA00022801"/>
    </source>
</evidence>
<dbReference type="RefSeq" id="WP_346026086.1">
    <property type="nucleotide sequence ID" value="NZ_BAAACO010000002.1"/>
</dbReference>
<evidence type="ECO:0000256" key="1">
    <source>
        <dbReference type="ARBA" id="ARBA00022741"/>
    </source>
</evidence>
<evidence type="ECO:0000256" key="7">
    <source>
        <dbReference type="ARBA" id="ARBA00023204"/>
    </source>
</evidence>
<evidence type="ECO:0000256" key="4">
    <source>
        <dbReference type="ARBA" id="ARBA00022806"/>
    </source>
</evidence>
<proteinExistence type="predicted"/>
<dbReference type="InterPro" id="IPR038726">
    <property type="entry name" value="PDDEXK_AddAB-type"/>
</dbReference>
<dbReference type="SUPFAM" id="SSF52980">
    <property type="entry name" value="Restriction endonuclease-like"/>
    <property type="match status" value="1"/>
</dbReference>
<organism evidence="9 10">
    <name type="scientific">Clostridium nitritogenes</name>
    <dbReference type="NCBI Taxonomy" id="83340"/>
    <lineage>
        <taxon>Bacteria</taxon>
        <taxon>Bacillati</taxon>
        <taxon>Bacillota</taxon>
        <taxon>Clostridia</taxon>
        <taxon>Eubacteriales</taxon>
        <taxon>Clostridiaceae</taxon>
        <taxon>Clostridium</taxon>
    </lineage>
</organism>
<evidence type="ECO:0000313" key="10">
    <source>
        <dbReference type="Proteomes" id="UP001501764"/>
    </source>
</evidence>
<keyword evidence="7" id="KW-0234">DNA repair</keyword>
<accession>A0ABN1LTP6</accession>
<protein>
    <recommendedName>
        <fullName evidence="8">PD-(D/E)XK endonuclease-like domain-containing protein</fullName>
    </recommendedName>
</protein>
<keyword evidence="3" id="KW-0378">Hydrolase</keyword>
<keyword evidence="6" id="KW-0238">DNA-binding</keyword>
<keyword evidence="1" id="KW-0547">Nucleotide-binding</keyword>
<keyword evidence="5" id="KW-0067">ATP-binding</keyword>
<evidence type="ECO:0000259" key="8">
    <source>
        <dbReference type="Pfam" id="PF12705"/>
    </source>
</evidence>
<keyword evidence="4" id="KW-0347">Helicase</keyword>
<dbReference type="InterPro" id="IPR011604">
    <property type="entry name" value="PDDEXK-like_dom_sf"/>
</dbReference>
<evidence type="ECO:0000313" key="9">
    <source>
        <dbReference type="EMBL" id="GAA0860048.1"/>
    </source>
</evidence>
<dbReference type="EMBL" id="BAAACO010000002">
    <property type="protein sequence ID" value="GAA0860048.1"/>
    <property type="molecule type" value="Genomic_DNA"/>
</dbReference>
<dbReference type="Gene3D" id="3.90.320.10">
    <property type="match status" value="1"/>
</dbReference>
<dbReference type="Pfam" id="PF12705">
    <property type="entry name" value="PDDEXK_1"/>
    <property type="match status" value="1"/>
</dbReference>